<dbReference type="FunFam" id="3.30.160.60:FF:000870">
    <property type="entry name" value="zinc finger protein 197 isoform X1"/>
    <property type="match status" value="1"/>
</dbReference>
<protein>
    <recommendedName>
        <fullName evidence="9">C2H2-type domain-containing protein</fullName>
    </recommendedName>
</protein>
<evidence type="ECO:0000256" key="4">
    <source>
        <dbReference type="ARBA" id="ARBA00022771"/>
    </source>
</evidence>
<evidence type="ECO:0000256" key="6">
    <source>
        <dbReference type="ARBA" id="ARBA00023242"/>
    </source>
</evidence>
<dbReference type="Gene3D" id="3.30.160.60">
    <property type="entry name" value="Classic Zinc Finger"/>
    <property type="match status" value="5"/>
</dbReference>
<evidence type="ECO:0000256" key="5">
    <source>
        <dbReference type="ARBA" id="ARBA00022833"/>
    </source>
</evidence>
<feature type="domain" description="C2H2-type" evidence="9">
    <location>
        <begin position="239"/>
        <end position="261"/>
    </location>
</feature>
<dbReference type="GO" id="GO:0000978">
    <property type="term" value="F:RNA polymerase II cis-regulatory region sequence-specific DNA binding"/>
    <property type="evidence" value="ECO:0007669"/>
    <property type="project" value="TreeGrafter"/>
</dbReference>
<dbReference type="PANTHER" id="PTHR24393:SF34">
    <property type="entry name" value="PR_SET DOMAIN 13"/>
    <property type="match status" value="1"/>
</dbReference>
<dbReference type="PROSITE" id="PS50157">
    <property type="entry name" value="ZINC_FINGER_C2H2_2"/>
    <property type="match status" value="4"/>
</dbReference>
<evidence type="ECO:0000313" key="10">
    <source>
        <dbReference type="EMBL" id="CAC5369486.1"/>
    </source>
</evidence>
<dbReference type="SMART" id="SM00355">
    <property type="entry name" value="ZnF_C2H2"/>
    <property type="match status" value="7"/>
</dbReference>
<dbReference type="Proteomes" id="UP000507470">
    <property type="component" value="Unassembled WGS sequence"/>
</dbReference>
<dbReference type="Pfam" id="PF13894">
    <property type="entry name" value="zf-C2H2_4"/>
    <property type="match status" value="1"/>
</dbReference>
<keyword evidence="6" id="KW-0539">Nucleus</keyword>
<evidence type="ECO:0000259" key="9">
    <source>
        <dbReference type="PROSITE" id="PS50157"/>
    </source>
</evidence>
<sequence>MLRPRSSFFESRNEYIVILQWKIHQYRGTMTQAQICRGDQNNTTIFSIPMTSFTSKETEQVIYKVELGHPAHGEISALEDIQYEEKLFDLPLASVKRMASLIIPPKRGRKRKTGDDLKCDICGKHRKALLRHKKIHKPTRDYQCQYCWREYCQKYELQRHSKVCKFKDNRLQEKCDLEKVITEVTEIESRKIDEEKEEDNQDLPLNQDLNDEEKLEDNQESSKTQKSNEKSSKRLVKPYLCSICGKQFNSKGNLKHHFITHNYTGGFLCEVCGKRFHHQSTLDSHVRIQHKGESPYQCSICNKMYTSSASLNNHFRVHFDDRPFACKICKKTFKVKRALHRHMNIHVQDSPLTNCEFCGKPCVDRGAKITHYKLHFNRLFQKAEVKKTNTESGAEQIQILHSILKNNRGLIKNPKCENNPCKLTYKEQWNKSQESMFKEIVEVLGAEKKNFNTPLKLKDIPKIGIIQKDVYIEKPIMKRPPKKMKKTHNRTAEIVNDENHTEDINNSGCHGNSAINTLEKITSKNSDVSPNSKTSENSLNEKKDGVMKKNLSEIKLTHIKQEADENNKASSVNMDKCHLSENISIENGSKGDNKFEIYDFIKKIDETTLQIKDDKAVNPIIEYSNNISKNCFETNEENSSENVETIIMGDSSSELKVSDIGSLKVDSSFEMAMVINLQKMFYQWNIIQT</sequence>
<dbReference type="Pfam" id="PF00096">
    <property type="entry name" value="zf-C2H2"/>
    <property type="match status" value="3"/>
</dbReference>
<accession>A0A6J8AKY8</accession>
<dbReference type="GO" id="GO:0008270">
    <property type="term" value="F:zinc ion binding"/>
    <property type="evidence" value="ECO:0007669"/>
    <property type="project" value="UniProtKB-KW"/>
</dbReference>
<evidence type="ECO:0000256" key="3">
    <source>
        <dbReference type="ARBA" id="ARBA00022737"/>
    </source>
</evidence>
<feature type="domain" description="C2H2-type" evidence="9">
    <location>
        <begin position="296"/>
        <end position="323"/>
    </location>
</feature>
<dbReference type="PANTHER" id="PTHR24393">
    <property type="entry name" value="ZINC FINGER PROTEIN"/>
    <property type="match status" value="1"/>
</dbReference>
<evidence type="ECO:0000256" key="8">
    <source>
        <dbReference type="SAM" id="MobiDB-lite"/>
    </source>
</evidence>
<name>A0A6J8AKY8_MYTCO</name>
<dbReference type="OrthoDB" id="6136801at2759"/>
<dbReference type="GO" id="GO:0005634">
    <property type="term" value="C:nucleus"/>
    <property type="evidence" value="ECO:0007669"/>
    <property type="project" value="UniProtKB-SubCell"/>
</dbReference>
<gene>
    <name evidence="10" type="ORF">MCOR_8667</name>
</gene>
<keyword evidence="2" id="KW-0479">Metal-binding</keyword>
<keyword evidence="3" id="KW-0677">Repeat</keyword>
<evidence type="ECO:0000313" key="11">
    <source>
        <dbReference type="Proteomes" id="UP000507470"/>
    </source>
</evidence>
<feature type="region of interest" description="Disordered" evidence="8">
    <location>
        <begin position="522"/>
        <end position="543"/>
    </location>
</feature>
<evidence type="ECO:0000256" key="2">
    <source>
        <dbReference type="ARBA" id="ARBA00022723"/>
    </source>
</evidence>
<dbReference type="GO" id="GO:0001228">
    <property type="term" value="F:DNA-binding transcription activator activity, RNA polymerase II-specific"/>
    <property type="evidence" value="ECO:0007669"/>
    <property type="project" value="TreeGrafter"/>
</dbReference>
<feature type="region of interest" description="Disordered" evidence="8">
    <location>
        <begin position="192"/>
        <end position="231"/>
    </location>
</feature>
<dbReference type="FunFam" id="3.30.160.60:FF:000065">
    <property type="entry name" value="B-cell CLL/lymphoma 6, member B"/>
    <property type="match status" value="1"/>
</dbReference>
<dbReference type="FunFam" id="3.30.160.60:FF:000110">
    <property type="entry name" value="Zinc finger protein-like"/>
    <property type="match status" value="1"/>
</dbReference>
<dbReference type="InterPro" id="IPR036236">
    <property type="entry name" value="Znf_C2H2_sf"/>
</dbReference>
<dbReference type="EMBL" id="CACVKT020001605">
    <property type="protein sequence ID" value="CAC5369486.1"/>
    <property type="molecule type" value="Genomic_DNA"/>
</dbReference>
<dbReference type="InterPro" id="IPR013087">
    <property type="entry name" value="Znf_C2H2_type"/>
</dbReference>
<feature type="domain" description="C2H2-type" evidence="9">
    <location>
        <begin position="324"/>
        <end position="351"/>
    </location>
</feature>
<reference evidence="10 11" key="1">
    <citation type="submission" date="2020-06" db="EMBL/GenBank/DDBJ databases">
        <authorList>
            <person name="Li R."/>
            <person name="Bekaert M."/>
        </authorList>
    </citation>
    <scope>NUCLEOTIDE SEQUENCE [LARGE SCALE GENOMIC DNA]</scope>
    <source>
        <strain evidence="11">wild</strain>
    </source>
</reference>
<evidence type="ECO:0000256" key="1">
    <source>
        <dbReference type="ARBA" id="ARBA00004123"/>
    </source>
</evidence>
<proteinExistence type="predicted"/>
<dbReference type="AlphaFoldDB" id="A0A6J8AKY8"/>
<dbReference type="SUPFAM" id="SSF57667">
    <property type="entry name" value="beta-beta-alpha zinc fingers"/>
    <property type="match status" value="2"/>
</dbReference>
<comment type="subcellular location">
    <subcellularLocation>
        <location evidence="1">Nucleus</location>
    </subcellularLocation>
</comment>
<feature type="domain" description="C2H2-type" evidence="9">
    <location>
        <begin position="267"/>
        <end position="295"/>
    </location>
</feature>
<keyword evidence="5" id="KW-0862">Zinc</keyword>
<feature type="compositionally biased region" description="Polar residues" evidence="8">
    <location>
        <begin position="522"/>
        <end position="538"/>
    </location>
</feature>
<evidence type="ECO:0000256" key="7">
    <source>
        <dbReference type="PROSITE-ProRule" id="PRU00042"/>
    </source>
</evidence>
<feature type="compositionally biased region" description="Acidic residues" evidence="8">
    <location>
        <begin position="209"/>
        <end position="219"/>
    </location>
</feature>
<dbReference type="PROSITE" id="PS00028">
    <property type="entry name" value="ZINC_FINGER_C2H2_1"/>
    <property type="match status" value="5"/>
</dbReference>
<organism evidence="10 11">
    <name type="scientific">Mytilus coruscus</name>
    <name type="common">Sea mussel</name>
    <dbReference type="NCBI Taxonomy" id="42192"/>
    <lineage>
        <taxon>Eukaryota</taxon>
        <taxon>Metazoa</taxon>
        <taxon>Spiralia</taxon>
        <taxon>Lophotrochozoa</taxon>
        <taxon>Mollusca</taxon>
        <taxon>Bivalvia</taxon>
        <taxon>Autobranchia</taxon>
        <taxon>Pteriomorphia</taxon>
        <taxon>Mytilida</taxon>
        <taxon>Mytiloidea</taxon>
        <taxon>Mytilidae</taxon>
        <taxon>Mytilinae</taxon>
        <taxon>Mytilus</taxon>
    </lineage>
</organism>
<keyword evidence="11" id="KW-1185">Reference proteome</keyword>
<keyword evidence="4 7" id="KW-0863">Zinc-finger</keyword>